<dbReference type="Proteomes" id="UP000322080">
    <property type="component" value="Unassembled WGS sequence"/>
</dbReference>
<sequence>MSGAVSAETCADNRLDIRGDFGAARFTVEIADDFAERAEGLMNRASLPASQGMLFVYEQPGQPSFWMKNTLIPLDMVFIDAEGVVRHVHPMAVPGDLTPISGGDGVLAVLEVRGGVAASIGIAPGAEVRHPAFDPTHAAWPCTP</sequence>
<dbReference type="Gene3D" id="2.60.120.1140">
    <property type="entry name" value="Protein of unknown function DUF192"/>
    <property type="match status" value="1"/>
</dbReference>
<dbReference type="InterPro" id="IPR003795">
    <property type="entry name" value="DUF192"/>
</dbReference>
<dbReference type="Pfam" id="PF02643">
    <property type="entry name" value="DUF192"/>
    <property type="match status" value="1"/>
</dbReference>
<dbReference type="PANTHER" id="PTHR37953">
    <property type="entry name" value="UPF0127 PROTEIN MJ1496"/>
    <property type="match status" value="1"/>
</dbReference>
<dbReference type="EMBL" id="VSIY01000005">
    <property type="protein sequence ID" value="TYB81821.1"/>
    <property type="molecule type" value="Genomic_DNA"/>
</dbReference>
<reference evidence="1 2" key="1">
    <citation type="submission" date="2019-08" db="EMBL/GenBank/DDBJ databases">
        <title>Identification of a novel species of the genus Boseongicola.</title>
        <authorList>
            <person name="Zhang X.-Q."/>
        </authorList>
    </citation>
    <scope>NUCLEOTIDE SEQUENCE [LARGE SCALE GENOMIC DNA]</scope>
    <source>
        <strain evidence="1 2">HY14</strain>
    </source>
</reference>
<accession>A0A5D0RM52</accession>
<organism evidence="1 2">
    <name type="scientific">Maritimibacter fusiformis</name>
    <dbReference type="NCBI Taxonomy" id="2603819"/>
    <lineage>
        <taxon>Bacteria</taxon>
        <taxon>Pseudomonadati</taxon>
        <taxon>Pseudomonadota</taxon>
        <taxon>Alphaproteobacteria</taxon>
        <taxon>Rhodobacterales</taxon>
        <taxon>Roseobacteraceae</taxon>
        <taxon>Maritimibacter</taxon>
    </lineage>
</organism>
<protein>
    <submittedName>
        <fullName evidence="1">DUF192 domain-containing protein</fullName>
    </submittedName>
</protein>
<evidence type="ECO:0000313" key="1">
    <source>
        <dbReference type="EMBL" id="TYB81821.1"/>
    </source>
</evidence>
<evidence type="ECO:0000313" key="2">
    <source>
        <dbReference type="Proteomes" id="UP000322080"/>
    </source>
</evidence>
<dbReference type="PANTHER" id="PTHR37953:SF1">
    <property type="entry name" value="UPF0127 PROTEIN MJ1496"/>
    <property type="match status" value="1"/>
</dbReference>
<dbReference type="InterPro" id="IPR038695">
    <property type="entry name" value="Saro_0823-like_sf"/>
</dbReference>
<name>A0A5D0RM52_9RHOB</name>
<comment type="caution">
    <text evidence="1">The sequence shown here is derived from an EMBL/GenBank/DDBJ whole genome shotgun (WGS) entry which is preliminary data.</text>
</comment>
<gene>
    <name evidence="1" type="ORF">FVF75_08460</name>
</gene>
<proteinExistence type="predicted"/>
<keyword evidence="2" id="KW-1185">Reference proteome</keyword>
<dbReference type="AlphaFoldDB" id="A0A5D0RM52"/>